<name>A0AAE0YTX1_9GAST</name>
<reference evidence="1" key="1">
    <citation type="journal article" date="2023" name="G3 (Bethesda)">
        <title>A reference genome for the long-term kleptoplast-retaining sea slug Elysia crispata morphotype clarki.</title>
        <authorList>
            <person name="Eastman K.E."/>
            <person name="Pendleton A.L."/>
            <person name="Shaikh M.A."/>
            <person name="Suttiyut T."/>
            <person name="Ogas R."/>
            <person name="Tomko P."/>
            <person name="Gavelis G."/>
            <person name="Widhalm J.R."/>
            <person name="Wisecaver J.H."/>
        </authorList>
    </citation>
    <scope>NUCLEOTIDE SEQUENCE</scope>
    <source>
        <strain evidence="1">ECLA1</strain>
    </source>
</reference>
<sequence length="80" mass="8828">MFFVEFSYYSFQGIHSPQYFTDKLNHGSDLNGNYSSVTGYEQPTTNGTSSLNCLSLIVDSISPNTTPSVLTNMTSSDRTL</sequence>
<evidence type="ECO:0000313" key="2">
    <source>
        <dbReference type="Proteomes" id="UP001283361"/>
    </source>
</evidence>
<proteinExistence type="predicted"/>
<gene>
    <name evidence="1" type="ORF">RRG08_063200</name>
</gene>
<dbReference type="AlphaFoldDB" id="A0AAE0YTX1"/>
<dbReference type="Proteomes" id="UP001283361">
    <property type="component" value="Unassembled WGS sequence"/>
</dbReference>
<organism evidence="1 2">
    <name type="scientific">Elysia crispata</name>
    <name type="common">lettuce slug</name>
    <dbReference type="NCBI Taxonomy" id="231223"/>
    <lineage>
        <taxon>Eukaryota</taxon>
        <taxon>Metazoa</taxon>
        <taxon>Spiralia</taxon>
        <taxon>Lophotrochozoa</taxon>
        <taxon>Mollusca</taxon>
        <taxon>Gastropoda</taxon>
        <taxon>Heterobranchia</taxon>
        <taxon>Euthyneura</taxon>
        <taxon>Panpulmonata</taxon>
        <taxon>Sacoglossa</taxon>
        <taxon>Placobranchoidea</taxon>
        <taxon>Plakobranchidae</taxon>
        <taxon>Elysia</taxon>
    </lineage>
</organism>
<accession>A0AAE0YTX1</accession>
<protein>
    <submittedName>
        <fullName evidence="1">Uncharacterized protein</fullName>
    </submittedName>
</protein>
<keyword evidence="2" id="KW-1185">Reference proteome</keyword>
<dbReference type="EMBL" id="JAWDGP010005428">
    <property type="protein sequence ID" value="KAK3757008.1"/>
    <property type="molecule type" value="Genomic_DNA"/>
</dbReference>
<evidence type="ECO:0000313" key="1">
    <source>
        <dbReference type="EMBL" id="KAK3757008.1"/>
    </source>
</evidence>
<comment type="caution">
    <text evidence="1">The sequence shown here is derived from an EMBL/GenBank/DDBJ whole genome shotgun (WGS) entry which is preliminary data.</text>
</comment>